<feature type="compositionally biased region" description="Low complexity" evidence="1">
    <location>
        <begin position="32"/>
        <end position="46"/>
    </location>
</feature>
<feature type="region of interest" description="Disordered" evidence="1">
    <location>
        <begin position="1"/>
        <end position="68"/>
    </location>
</feature>
<evidence type="ECO:0000313" key="2">
    <source>
        <dbReference type="EMBL" id="GAA2909704.1"/>
    </source>
</evidence>
<comment type="caution">
    <text evidence="2">The sequence shown here is derived from an EMBL/GenBank/DDBJ whole genome shotgun (WGS) entry which is preliminary data.</text>
</comment>
<sequence>MLLLDHNGLVTTPRGLGGTEAAVLEDDGPGGALAAPAGGRSAAGGATIHRSPAAGAVTTRRSPGADRV</sequence>
<reference evidence="2 3" key="1">
    <citation type="journal article" date="2019" name="Int. J. Syst. Evol. Microbiol.">
        <title>The Global Catalogue of Microorganisms (GCM) 10K type strain sequencing project: providing services to taxonomists for standard genome sequencing and annotation.</title>
        <authorList>
            <consortium name="The Broad Institute Genomics Platform"/>
            <consortium name="The Broad Institute Genome Sequencing Center for Infectious Disease"/>
            <person name="Wu L."/>
            <person name="Ma J."/>
        </authorList>
    </citation>
    <scope>NUCLEOTIDE SEQUENCE [LARGE SCALE GENOMIC DNA]</scope>
    <source>
        <strain evidence="2 3">JCM 6242</strain>
    </source>
</reference>
<protein>
    <submittedName>
        <fullName evidence="2">Uncharacterized protein</fullName>
    </submittedName>
</protein>
<name>A0ABN3WCA7_9ACTN</name>
<proteinExistence type="predicted"/>
<organism evidence="2 3">
    <name type="scientific">Streptosporangium fragile</name>
    <dbReference type="NCBI Taxonomy" id="46186"/>
    <lineage>
        <taxon>Bacteria</taxon>
        <taxon>Bacillati</taxon>
        <taxon>Actinomycetota</taxon>
        <taxon>Actinomycetes</taxon>
        <taxon>Streptosporangiales</taxon>
        <taxon>Streptosporangiaceae</taxon>
        <taxon>Streptosporangium</taxon>
    </lineage>
</organism>
<dbReference type="EMBL" id="BAAAVI010000101">
    <property type="protein sequence ID" value="GAA2909704.1"/>
    <property type="molecule type" value="Genomic_DNA"/>
</dbReference>
<dbReference type="Proteomes" id="UP001500831">
    <property type="component" value="Unassembled WGS sequence"/>
</dbReference>
<accession>A0ABN3WCA7</accession>
<evidence type="ECO:0000256" key="1">
    <source>
        <dbReference type="SAM" id="MobiDB-lite"/>
    </source>
</evidence>
<evidence type="ECO:0000313" key="3">
    <source>
        <dbReference type="Proteomes" id="UP001500831"/>
    </source>
</evidence>
<keyword evidence="3" id="KW-1185">Reference proteome</keyword>
<gene>
    <name evidence="2" type="ORF">GCM10010517_76120</name>
</gene>